<dbReference type="EMBL" id="FOGF01000009">
    <property type="protein sequence ID" value="SEQ87772.1"/>
    <property type="molecule type" value="Genomic_DNA"/>
</dbReference>
<feature type="chain" id="PRO_5038661821" evidence="1">
    <location>
        <begin position="20"/>
        <end position="168"/>
    </location>
</feature>
<dbReference type="STRING" id="137733.SAMN05421767_10946"/>
<dbReference type="AlphaFoldDB" id="A0A1H9JLP8"/>
<organism evidence="2 3">
    <name type="scientific">Granulicatella balaenopterae</name>
    <dbReference type="NCBI Taxonomy" id="137733"/>
    <lineage>
        <taxon>Bacteria</taxon>
        <taxon>Bacillati</taxon>
        <taxon>Bacillota</taxon>
        <taxon>Bacilli</taxon>
        <taxon>Lactobacillales</taxon>
        <taxon>Carnobacteriaceae</taxon>
        <taxon>Granulicatella</taxon>
    </lineage>
</organism>
<dbReference type="RefSeq" id="WP_089746299.1">
    <property type="nucleotide sequence ID" value="NZ_FOGF01000009.1"/>
</dbReference>
<dbReference type="PROSITE" id="PS51257">
    <property type="entry name" value="PROKAR_LIPOPROTEIN"/>
    <property type="match status" value="1"/>
</dbReference>
<accession>A0A1H9JLP8</accession>
<proteinExistence type="predicted"/>
<gene>
    <name evidence="2" type="ORF">SAMN05421767_10946</name>
</gene>
<evidence type="ECO:0000313" key="2">
    <source>
        <dbReference type="EMBL" id="SEQ87772.1"/>
    </source>
</evidence>
<reference evidence="2 3" key="1">
    <citation type="submission" date="2016-10" db="EMBL/GenBank/DDBJ databases">
        <authorList>
            <person name="de Groot N.N."/>
        </authorList>
    </citation>
    <scope>NUCLEOTIDE SEQUENCE [LARGE SCALE GENOMIC DNA]</scope>
    <source>
        <strain evidence="2 3">DSM 15827</strain>
    </source>
</reference>
<feature type="signal peptide" evidence="1">
    <location>
        <begin position="1"/>
        <end position="19"/>
    </location>
</feature>
<evidence type="ECO:0000313" key="3">
    <source>
        <dbReference type="Proteomes" id="UP000198556"/>
    </source>
</evidence>
<dbReference type="Proteomes" id="UP000198556">
    <property type="component" value="Unassembled WGS sequence"/>
</dbReference>
<keyword evidence="1" id="KW-0732">Signal</keyword>
<keyword evidence="3" id="KW-1185">Reference proteome</keyword>
<evidence type="ECO:0000256" key="1">
    <source>
        <dbReference type="SAM" id="SignalP"/>
    </source>
</evidence>
<name>A0A1H9JLP8_9LACT</name>
<protein>
    <submittedName>
        <fullName evidence="2">Uncharacterized protein</fullName>
    </submittedName>
</protein>
<sequence>MKKYMNYLFIAIVALLLTACSNTQKPLSTKTFGELMEAEGYEIILQEDASTSISVALNDDTNVLFFTGKDNVAAKAFYQTLAKTLKEQNAENSEATITENEAVNSLELIITTTDDTSYHHLIWHDARVLFITTIGENTRAKSEAILEELHFEAISATKEESTEKTESE</sequence>